<name>M1Z9R5_NITG3</name>
<feature type="transmembrane region" description="Helical" evidence="2">
    <location>
        <begin position="151"/>
        <end position="170"/>
    </location>
</feature>
<dbReference type="EMBL" id="CAQJ01000021">
    <property type="protein sequence ID" value="CCQ89927.1"/>
    <property type="molecule type" value="Genomic_DNA"/>
</dbReference>
<dbReference type="HOGENOM" id="CLU_033063_0_0_0"/>
<feature type="transmembrane region" description="Helical" evidence="2">
    <location>
        <begin position="111"/>
        <end position="139"/>
    </location>
</feature>
<feature type="transmembrane region" description="Helical" evidence="2">
    <location>
        <begin position="212"/>
        <end position="232"/>
    </location>
</feature>
<feature type="region of interest" description="Disordered" evidence="1">
    <location>
        <begin position="1"/>
        <end position="38"/>
    </location>
</feature>
<dbReference type="AlphaFoldDB" id="M1Z9R5"/>
<evidence type="ECO:0000313" key="4">
    <source>
        <dbReference type="Proteomes" id="UP000011704"/>
    </source>
</evidence>
<protein>
    <recommendedName>
        <fullName evidence="5">Glycosyltransferase RgtA/B/C/D-like domain-containing protein</fullName>
    </recommendedName>
</protein>
<dbReference type="InParanoid" id="M1Z9R5"/>
<feature type="transmembrane region" description="Helical" evidence="2">
    <location>
        <begin position="46"/>
        <end position="65"/>
    </location>
</feature>
<evidence type="ECO:0000256" key="1">
    <source>
        <dbReference type="SAM" id="MobiDB-lite"/>
    </source>
</evidence>
<keyword evidence="4" id="KW-1185">Reference proteome</keyword>
<feature type="transmembrane region" description="Helical" evidence="2">
    <location>
        <begin position="334"/>
        <end position="351"/>
    </location>
</feature>
<feature type="transmembrane region" description="Helical" evidence="2">
    <location>
        <begin position="292"/>
        <end position="308"/>
    </location>
</feature>
<evidence type="ECO:0000313" key="3">
    <source>
        <dbReference type="EMBL" id="CCQ89927.1"/>
    </source>
</evidence>
<sequence length="544" mass="62387">MLTAKVNPSTPEQPPLPNPTSTQHHNLPRDPGETPAPARPAAEEHLILWARAFIYVWAIAWFSLVSADPDLWGHIHFGKEIVEQGAVHDTNPHSYTAEGYRWINHEWLMEVIFYGIYSVADSTGLILAKLFLGIYIIHLLSGLHFARSRNVTVYLGLFLLAVPAMSAGFMTRPHLATFLFLTWMVVVLQKFFEGNQRVILWMPMIFLGWVNSHGGVVAGLGIFGLITFIEVARGWKSKERARRLLANIFILCCAAVLMHPNHYKLWVFFYESLGRERVITEWMPVPLGTADYIHYKILAGLFVVSWFLPTKKRVWELTVLTVALVYGFKHQRHTVLAVILLLPYLSMQYSQFLARLDFRPHYVKLSNHFRWAAQAVLLVFMIFFLINRWQLFSGNNYKIWVEASVYPTYAARFMQANGLSGNTVVPFDWGEYWIWKFPQAKVSIDGRFRTAYPQSIIDLNAAFATGRPEGDRLLTDFPTQFVLTGHHEAAHRSMEDQSGWVKIYQDPISKIFARKTEPPSPALDKHRKGELIDPTTPVPYEFPG</sequence>
<evidence type="ECO:0000256" key="2">
    <source>
        <dbReference type="SAM" id="Phobius"/>
    </source>
</evidence>
<organism evidence="3 4">
    <name type="scientific">Nitrospina gracilis (strain 3/211)</name>
    <dbReference type="NCBI Taxonomy" id="1266370"/>
    <lineage>
        <taxon>Bacteria</taxon>
        <taxon>Pseudomonadati</taxon>
        <taxon>Nitrospinota/Tectimicrobiota group</taxon>
        <taxon>Nitrospinota</taxon>
        <taxon>Nitrospinia</taxon>
        <taxon>Nitrospinales</taxon>
        <taxon>Nitrospinaceae</taxon>
        <taxon>Nitrospina</taxon>
    </lineage>
</organism>
<gene>
    <name evidence="3" type="ORF">NITGR_190037</name>
</gene>
<keyword evidence="2" id="KW-0812">Transmembrane</keyword>
<evidence type="ECO:0008006" key="5">
    <source>
        <dbReference type="Google" id="ProtNLM"/>
    </source>
</evidence>
<feature type="compositionally biased region" description="Polar residues" evidence="1">
    <location>
        <begin position="1"/>
        <end position="10"/>
    </location>
</feature>
<comment type="caution">
    <text evidence="3">The sequence shown here is derived from an EMBL/GenBank/DDBJ whole genome shotgun (WGS) entry which is preliminary data.</text>
</comment>
<keyword evidence="2" id="KW-0472">Membrane</keyword>
<proteinExistence type="predicted"/>
<dbReference type="STRING" id="1266370.NITGR_190037"/>
<dbReference type="Proteomes" id="UP000011704">
    <property type="component" value="Unassembled WGS sequence"/>
</dbReference>
<accession>M1Z9R5</accession>
<keyword evidence="2" id="KW-1133">Transmembrane helix</keyword>
<feature type="transmembrane region" description="Helical" evidence="2">
    <location>
        <begin position="371"/>
        <end position="389"/>
    </location>
</feature>
<feature type="transmembrane region" description="Helical" evidence="2">
    <location>
        <begin position="244"/>
        <end position="263"/>
    </location>
</feature>
<reference evidence="3 4" key="1">
    <citation type="journal article" date="2013" name="Front. Microbiol.">
        <title>The genome of Nitrospina gracilis illuminates the metabolism and evolution of the major marine nitrite oxidizer.</title>
        <authorList>
            <person name="Luecker S."/>
            <person name="Nowka B."/>
            <person name="Rattei T."/>
            <person name="Spieck E."/>
            <person name="and Daims H."/>
        </authorList>
    </citation>
    <scope>NUCLEOTIDE SEQUENCE [LARGE SCALE GENOMIC DNA]</scope>
    <source>
        <strain evidence="3 4">3/211</strain>
    </source>
</reference>
<feature type="region of interest" description="Disordered" evidence="1">
    <location>
        <begin position="515"/>
        <end position="544"/>
    </location>
</feature>